<name>A0A917JTM7_9GAMM</name>
<sequence length="623" mass="70298">MTLNKKLLKKLPYQLSLLLLTAGASLILGFLSFGGMYALFPFLSLAFAAFGLSVAYEGEIYLQNIKGALNKLFKADFLKHQIARQYLLLHFPDTTAEDCPQFFKDYEAQLHLLNQFGDKRLDKQSRKQKKQIAKTLKDMEKWFSAQFFAKQEDATAATDYDLELRNWLAKHAQSEWRATFIRRNYWFQGVKAFSAFAGIFMGLGTTYLLVEAFSAIPLLAFIPFAAWPLMIVPMAIVAGAAYGLLTYNAITDMISNNTLGQWYNKIRDDFKKGFTVKNVFMAMTTTLLVAMAIALTICTAGTWWTVVKEARPLFNWMGKLPGFIMGVINPIITGLSAVVFNLQNTSETLELIDGAISHHDHHHSSSDSKSGFLNTIQRAFANLRQRENWGQLLNPFRLLLKLTFTPLRILLFIGHLVGIAVTADRVPGIPQTLSALFGLISEGFEDAHYFIPHAHHHHHGEAQTKDLLDARLGAEHSHSHDNDLPTRFLKLLFSPLIMLAAAWDCAASQFNKDPRKPMSFASAWNKQRGIPMEQTVTLKTDSVKPSSAWQKAHVLHRIERQKQKESKEHDKLSALQQEIRDEKPEQVISILGQRQKHGFFAHQENKAFLEALPERVAGPSLAG</sequence>
<reference evidence="3" key="1">
    <citation type="journal article" date="2014" name="Int. J. Syst. Evol. Microbiol.">
        <title>Complete genome sequence of Corynebacterium casei LMG S-19264T (=DSM 44701T), isolated from a smear-ripened cheese.</title>
        <authorList>
            <consortium name="US DOE Joint Genome Institute (JGI-PGF)"/>
            <person name="Walter F."/>
            <person name="Albersmeier A."/>
            <person name="Kalinowski J."/>
            <person name="Ruckert C."/>
        </authorList>
    </citation>
    <scope>NUCLEOTIDE SEQUENCE</scope>
    <source>
        <strain evidence="3">JCM 13919</strain>
    </source>
</reference>
<evidence type="ECO:0000256" key="1">
    <source>
        <dbReference type="SAM" id="MobiDB-lite"/>
    </source>
</evidence>
<keyword evidence="2" id="KW-1133">Transmembrane helix</keyword>
<dbReference type="AlphaFoldDB" id="A0A917JTM7"/>
<proteinExistence type="predicted"/>
<feature type="transmembrane region" description="Helical" evidence="2">
    <location>
        <begin position="398"/>
        <end position="421"/>
    </location>
</feature>
<keyword evidence="2" id="KW-0812">Transmembrane</keyword>
<keyword evidence="4" id="KW-1185">Reference proteome</keyword>
<evidence type="ECO:0000256" key="2">
    <source>
        <dbReference type="SAM" id="Phobius"/>
    </source>
</evidence>
<feature type="transmembrane region" description="Helical" evidence="2">
    <location>
        <begin position="323"/>
        <end position="342"/>
    </location>
</feature>
<evidence type="ECO:0000313" key="3">
    <source>
        <dbReference type="EMBL" id="GGI84483.1"/>
    </source>
</evidence>
<feature type="region of interest" description="Disordered" evidence="1">
    <location>
        <begin position="560"/>
        <end position="580"/>
    </location>
</feature>
<keyword evidence="2" id="KW-0472">Membrane</keyword>
<feature type="transmembrane region" description="Helical" evidence="2">
    <location>
        <begin position="12"/>
        <end position="31"/>
    </location>
</feature>
<reference evidence="3" key="2">
    <citation type="submission" date="2020-09" db="EMBL/GenBank/DDBJ databases">
        <authorList>
            <person name="Sun Q."/>
            <person name="Ohkuma M."/>
        </authorList>
    </citation>
    <scope>NUCLEOTIDE SEQUENCE</scope>
    <source>
        <strain evidence="3">JCM 13919</strain>
    </source>
</reference>
<feature type="transmembrane region" description="Helical" evidence="2">
    <location>
        <begin position="37"/>
        <end position="56"/>
    </location>
</feature>
<accession>A0A917JTM7</accession>
<feature type="transmembrane region" description="Helical" evidence="2">
    <location>
        <begin position="279"/>
        <end position="303"/>
    </location>
</feature>
<feature type="transmembrane region" description="Helical" evidence="2">
    <location>
        <begin position="216"/>
        <end position="245"/>
    </location>
</feature>
<comment type="caution">
    <text evidence="3">The sequence shown here is derived from an EMBL/GenBank/DDBJ whole genome shotgun (WGS) entry which is preliminary data.</text>
</comment>
<dbReference type="OrthoDB" id="5648973at2"/>
<evidence type="ECO:0000313" key="4">
    <source>
        <dbReference type="Proteomes" id="UP000630149"/>
    </source>
</evidence>
<dbReference type="EMBL" id="BMOB01000004">
    <property type="protein sequence ID" value="GGI84483.1"/>
    <property type="molecule type" value="Genomic_DNA"/>
</dbReference>
<dbReference type="Proteomes" id="UP000630149">
    <property type="component" value="Unassembled WGS sequence"/>
</dbReference>
<protein>
    <submittedName>
        <fullName evidence="3">Uncharacterized protein</fullName>
    </submittedName>
</protein>
<feature type="transmembrane region" description="Helical" evidence="2">
    <location>
        <begin position="192"/>
        <end position="210"/>
    </location>
</feature>
<organism evidence="3 4">
    <name type="scientific">Legionella impletisoli</name>
    <dbReference type="NCBI Taxonomy" id="343510"/>
    <lineage>
        <taxon>Bacteria</taxon>
        <taxon>Pseudomonadati</taxon>
        <taxon>Pseudomonadota</taxon>
        <taxon>Gammaproteobacteria</taxon>
        <taxon>Legionellales</taxon>
        <taxon>Legionellaceae</taxon>
        <taxon>Legionella</taxon>
    </lineage>
</organism>
<dbReference type="RefSeq" id="WP_131776557.1">
    <property type="nucleotide sequence ID" value="NZ_BMOB01000004.1"/>
</dbReference>
<gene>
    <name evidence="3" type="ORF">GCM10007966_11380</name>
</gene>